<gene>
    <name evidence="1" type="ORF">TIFTF001_037964</name>
</gene>
<accession>A0AA88JCD9</accession>
<dbReference type="Proteomes" id="UP001187192">
    <property type="component" value="Unassembled WGS sequence"/>
</dbReference>
<proteinExistence type="predicted"/>
<protein>
    <submittedName>
        <fullName evidence="1">Uncharacterized protein</fullName>
    </submittedName>
</protein>
<dbReference type="AlphaFoldDB" id="A0AA88JCD9"/>
<evidence type="ECO:0000313" key="2">
    <source>
        <dbReference type="Proteomes" id="UP001187192"/>
    </source>
</evidence>
<comment type="caution">
    <text evidence="1">The sequence shown here is derived from an EMBL/GenBank/DDBJ whole genome shotgun (WGS) entry which is preliminary data.</text>
</comment>
<name>A0AA88JCD9_FICCA</name>
<evidence type="ECO:0000313" key="1">
    <source>
        <dbReference type="EMBL" id="GMN68914.1"/>
    </source>
</evidence>
<organism evidence="1 2">
    <name type="scientific">Ficus carica</name>
    <name type="common">Common fig</name>
    <dbReference type="NCBI Taxonomy" id="3494"/>
    <lineage>
        <taxon>Eukaryota</taxon>
        <taxon>Viridiplantae</taxon>
        <taxon>Streptophyta</taxon>
        <taxon>Embryophyta</taxon>
        <taxon>Tracheophyta</taxon>
        <taxon>Spermatophyta</taxon>
        <taxon>Magnoliopsida</taxon>
        <taxon>eudicotyledons</taxon>
        <taxon>Gunneridae</taxon>
        <taxon>Pentapetalae</taxon>
        <taxon>rosids</taxon>
        <taxon>fabids</taxon>
        <taxon>Rosales</taxon>
        <taxon>Moraceae</taxon>
        <taxon>Ficeae</taxon>
        <taxon>Ficus</taxon>
    </lineage>
</organism>
<sequence length="157" mass="17790">MEEGKDRGFDNTFKLSTLAVVVIFLPAAFPVLVDFHFVLSLIIMMVFPLSELVVCSPDLDIGDLLVLLDLWLCRVFGDLCDLRLWLSIDRQSLSLVGALLSRAWCMLVSGVSRYFLVFGPQTCAFPTMRQLFVPMIEGYDSTITRSLHCIIRFVTLY</sequence>
<dbReference type="EMBL" id="BTGU01000729">
    <property type="protein sequence ID" value="GMN68914.1"/>
    <property type="molecule type" value="Genomic_DNA"/>
</dbReference>
<keyword evidence="2" id="KW-1185">Reference proteome</keyword>
<reference evidence="1" key="1">
    <citation type="submission" date="2023-07" db="EMBL/GenBank/DDBJ databases">
        <title>draft genome sequence of fig (Ficus carica).</title>
        <authorList>
            <person name="Takahashi T."/>
            <person name="Nishimura K."/>
        </authorList>
    </citation>
    <scope>NUCLEOTIDE SEQUENCE</scope>
</reference>